<gene>
    <name evidence="4" type="primary">SAC1</name>
    <name evidence="4" type="ORF">IWW36_003157</name>
</gene>
<dbReference type="GO" id="GO:0005783">
    <property type="term" value="C:endoplasmic reticulum"/>
    <property type="evidence" value="ECO:0007669"/>
    <property type="project" value="TreeGrafter"/>
</dbReference>
<dbReference type="OrthoDB" id="405996at2759"/>
<dbReference type="Proteomes" id="UP001139887">
    <property type="component" value="Unassembled WGS sequence"/>
</dbReference>
<sequence>MLDGLGGPTLAIIASYMAAKLSRSSRPQDTAVRDIKYGPQAKHRLDLFVPLGRGTGLAPVVVILPGYRWAKTKRARMYRPMAQTLCGDGMFVVLPRVGGEGAGPDGVLGDFHLAIQWVFDNASNFGGDARRVHLLGYGAGAHLCAMYSLVVPLKTWYAQADRISPDAQLLSSRRADQCLRSWLRRIKRVQRPVAGLILVSGVFDLASQRRYEAERCIEHLSATCRSFGAKPEMEEAWSPATIVRCLRRRSAFIPAELFASSVLLIHGKRDSTFVLQQSQRLFRELCEIDVPDVNMKIYANLRRVDPSIALLAPASALAQSLLEDIRSSVSPSAAATEGAISGSDDDDNEADMVENAPKELSSLPEPAVSARAINTPALSNISKQAPSASDAEPKMRACATGRDYFSQRRTKSFYPASVTIEAARGAGDQHLVIDRSSGAVSVAKNGTSAFAAAPQRTLSAHGIMGMINLQRGPYLVLITGREAAGSIGTSTVYRVTETRVVKVASDKSTREYDAIDEATYLRLLDNALGTKSFYFSYDMDLTSSLQRQSSRADGQQPLYKMASDEFFFNKYLAEPLIAAVDAHESAGVFVIPVINGFFACHQMRVRDTTFNYVLVTRRGRKRQGTRYFSRGADEDGNVSNYAETEQIVDFAAPNASTSTKLSNLQMSYVQVRGSIPVAWAQVANMYYVPELKVDFDQSKPRFDRHIQQMLDTYGQVVAVNLVNKVKYEKPMGDAFAQLSMQIKSPHYRYVHFDFHKECSKMRWDRISLLLAELSESIDSFGYFQRTLRPEAQPDQTQSGVVRTNCMDCLDRTNVVQSELARLILTRQLRNINVFSATDTIGSFPALQQMLNHVWADNADYISCAYSGTGALKTDFTRTGQRTRLGALQDGRNSVERFIRGNFFDGERQDGIDLLLGRYRVQPNETSPFTQQLTLESRALVGTAYICLFMLAYAFFYPRGGHWFGFSNVMFTMAWIAVLILVFATVRSSHTAELVNWPRLVAYQYRPAISHTNGSLSLPLISRWLGPGNTKAPSRSSDSRGNWPTDKKLA</sequence>
<dbReference type="PANTHER" id="PTHR45662:SF2">
    <property type="entry name" value="PHOSPHATIDYLINOSITOL-3-PHOSPHATASE SAC1"/>
    <property type="match status" value="1"/>
</dbReference>
<dbReference type="InterPro" id="IPR029058">
    <property type="entry name" value="AB_hydrolase_fold"/>
</dbReference>
<keyword evidence="2" id="KW-1133">Transmembrane helix</keyword>
<proteinExistence type="predicted"/>
<feature type="compositionally biased region" description="Polar residues" evidence="1">
    <location>
        <begin position="1030"/>
        <end position="1041"/>
    </location>
</feature>
<feature type="transmembrane region" description="Helical" evidence="2">
    <location>
        <begin position="938"/>
        <end position="956"/>
    </location>
</feature>
<evidence type="ECO:0000313" key="4">
    <source>
        <dbReference type="EMBL" id="KAJ2848678.1"/>
    </source>
</evidence>
<dbReference type="InterPro" id="IPR002013">
    <property type="entry name" value="SAC_dom"/>
</dbReference>
<dbReference type="Gene3D" id="3.40.50.1820">
    <property type="entry name" value="alpha/beta hydrolase"/>
    <property type="match status" value="1"/>
</dbReference>
<keyword evidence="5" id="KW-1185">Reference proteome</keyword>
<reference evidence="4" key="1">
    <citation type="submission" date="2022-07" db="EMBL/GenBank/DDBJ databases">
        <title>Phylogenomic reconstructions and comparative analyses of Kickxellomycotina fungi.</title>
        <authorList>
            <person name="Reynolds N.K."/>
            <person name="Stajich J.E."/>
            <person name="Barry K."/>
            <person name="Grigoriev I.V."/>
            <person name="Crous P."/>
            <person name="Smith M.E."/>
        </authorList>
    </citation>
    <scope>NUCLEOTIDE SEQUENCE</scope>
    <source>
        <strain evidence="4">NRRL 1566</strain>
    </source>
</reference>
<keyword evidence="2" id="KW-0812">Transmembrane</keyword>
<keyword evidence="2" id="KW-0472">Membrane</keyword>
<dbReference type="Pfam" id="PF20434">
    <property type="entry name" value="BD-FAE"/>
    <property type="match status" value="1"/>
</dbReference>
<dbReference type="GO" id="GO:0046856">
    <property type="term" value="P:phosphatidylinositol dephosphorylation"/>
    <property type="evidence" value="ECO:0007669"/>
    <property type="project" value="TreeGrafter"/>
</dbReference>
<evidence type="ECO:0000259" key="3">
    <source>
        <dbReference type="PROSITE" id="PS50275"/>
    </source>
</evidence>
<dbReference type="EMBL" id="JANBUW010000143">
    <property type="protein sequence ID" value="KAJ2848678.1"/>
    <property type="molecule type" value="Genomic_DNA"/>
</dbReference>
<feature type="domain" description="SAC" evidence="3">
    <location>
        <begin position="524"/>
        <end position="867"/>
    </location>
</feature>
<dbReference type="InterPro" id="IPR049492">
    <property type="entry name" value="BD-FAE-like_dom"/>
</dbReference>
<accession>A0A9W8IDC1</accession>
<dbReference type="PROSITE" id="PS50275">
    <property type="entry name" value="SAC"/>
    <property type="match status" value="1"/>
</dbReference>
<dbReference type="GO" id="GO:0043812">
    <property type="term" value="F:phosphatidylinositol-4-phosphate phosphatase activity"/>
    <property type="evidence" value="ECO:0007669"/>
    <property type="project" value="TreeGrafter"/>
</dbReference>
<dbReference type="SUPFAM" id="SSF53474">
    <property type="entry name" value="alpha/beta-Hydrolases"/>
    <property type="match status" value="1"/>
</dbReference>
<organism evidence="4 5">
    <name type="scientific">Coemansia brasiliensis</name>
    <dbReference type="NCBI Taxonomy" id="2650707"/>
    <lineage>
        <taxon>Eukaryota</taxon>
        <taxon>Fungi</taxon>
        <taxon>Fungi incertae sedis</taxon>
        <taxon>Zoopagomycota</taxon>
        <taxon>Kickxellomycotina</taxon>
        <taxon>Kickxellomycetes</taxon>
        <taxon>Kickxellales</taxon>
        <taxon>Kickxellaceae</taxon>
        <taxon>Coemansia</taxon>
    </lineage>
</organism>
<dbReference type="AlphaFoldDB" id="A0A9W8IDC1"/>
<feature type="transmembrane region" description="Helical" evidence="2">
    <location>
        <begin position="962"/>
        <end position="983"/>
    </location>
</feature>
<feature type="region of interest" description="Disordered" evidence="1">
    <location>
        <begin position="1028"/>
        <end position="1049"/>
    </location>
</feature>
<dbReference type="PANTHER" id="PTHR45662">
    <property type="entry name" value="PHOSPHATIDYLINOSITIDE PHOSPHATASE SAC1"/>
    <property type="match status" value="1"/>
</dbReference>
<name>A0A9W8IDC1_9FUNG</name>
<evidence type="ECO:0000256" key="1">
    <source>
        <dbReference type="SAM" id="MobiDB-lite"/>
    </source>
</evidence>
<evidence type="ECO:0000256" key="2">
    <source>
        <dbReference type="SAM" id="Phobius"/>
    </source>
</evidence>
<dbReference type="Pfam" id="PF02383">
    <property type="entry name" value="Syja_N"/>
    <property type="match status" value="1"/>
</dbReference>
<evidence type="ECO:0000313" key="5">
    <source>
        <dbReference type="Proteomes" id="UP001139887"/>
    </source>
</evidence>
<comment type="caution">
    <text evidence="4">The sequence shown here is derived from an EMBL/GenBank/DDBJ whole genome shotgun (WGS) entry which is preliminary data.</text>
</comment>
<protein>
    <submittedName>
        <fullName evidence="4">Phosphoinositide phosphatase sac1</fullName>
    </submittedName>
</protein>